<evidence type="ECO:0000313" key="17">
    <source>
        <dbReference type="Ensembl" id="ENSMFAP00000050769.1"/>
    </source>
</evidence>
<comment type="function">
    <text evidence="9">Can induce apoptosis in a caspase-dependent manner and plays a role in p53/TP53-dependent apoptosis.</text>
</comment>
<feature type="region of interest" description="Disordered" evidence="13">
    <location>
        <begin position="133"/>
        <end position="161"/>
    </location>
</feature>
<comment type="similarity">
    <text evidence="10">Belongs to the shisa family.</text>
</comment>
<evidence type="ECO:0000256" key="12">
    <source>
        <dbReference type="ARBA" id="ARBA00041983"/>
    </source>
</evidence>
<dbReference type="PANTHER" id="PTHR31395:SF14">
    <property type="entry name" value="PROTEIN SHISA-5"/>
    <property type="match status" value="1"/>
</dbReference>
<dbReference type="PANTHER" id="PTHR31395">
    <property type="entry name" value="SHISA"/>
    <property type="match status" value="1"/>
</dbReference>
<dbReference type="InterPro" id="IPR026910">
    <property type="entry name" value="Shisa"/>
</dbReference>
<name>A0A7N9CM77_MACFA</name>
<accession>A0A7N9CM77</accession>
<feature type="signal peptide" evidence="15">
    <location>
        <begin position="1"/>
        <end position="26"/>
    </location>
</feature>
<evidence type="ECO:0000256" key="11">
    <source>
        <dbReference type="ARBA" id="ARBA00040441"/>
    </source>
</evidence>
<dbReference type="InterPro" id="IPR053891">
    <property type="entry name" value="Shisa_N"/>
</dbReference>
<reference evidence="17" key="3">
    <citation type="submission" date="2025-09" db="UniProtKB">
        <authorList>
            <consortium name="Ensembl"/>
        </authorList>
    </citation>
    <scope>IDENTIFICATION</scope>
</reference>
<dbReference type="Pfam" id="PF13908">
    <property type="entry name" value="Shisa_N"/>
    <property type="match status" value="1"/>
</dbReference>
<comment type="subcellular location">
    <subcellularLocation>
        <location evidence="1">Endoplasmic reticulum membrane</location>
        <topology evidence="1">Single-pass type I membrane protein</topology>
    </subcellularLocation>
    <subcellularLocation>
        <location evidence="2">Nucleus membrane</location>
    </subcellularLocation>
</comment>
<evidence type="ECO:0000256" key="4">
    <source>
        <dbReference type="ARBA" id="ARBA00022703"/>
    </source>
</evidence>
<evidence type="ECO:0000256" key="15">
    <source>
        <dbReference type="SAM" id="SignalP"/>
    </source>
</evidence>
<keyword evidence="7 14" id="KW-0472">Membrane</keyword>
<evidence type="ECO:0000256" key="8">
    <source>
        <dbReference type="ARBA" id="ARBA00023242"/>
    </source>
</evidence>
<feature type="transmembrane region" description="Helical" evidence="14">
    <location>
        <begin position="81"/>
        <end position="107"/>
    </location>
</feature>
<keyword evidence="4" id="KW-0053">Apoptosis</keyword>
<evidence type="ECO:0000256" key="13">
    <source>
        <dbReference type="SAM" id="MobiDB-lite"/>
    </source>
</evidence>
<reference evidence="17 18" key="1">
    <citation type="submission" date="2013-03" db="EMBL/GenBank/DDBJ databases">
        <authorList>
            <person name="Warren W."/>
            <person name="Wilson R.K."/>
        </authorList>
    </citation>
    <scope>NUCLEOTIDE SEQUENCE</scope>
</reference>
<organism evidence="17 18">
    <name type="scientific">Macaca fascicularis</name>
    <name type="common">Crab-eating macaque</name>
    <name type="synonym">Cynomolgus monkey</name>
    <dbReference type="NCBI Taxonomy" id="9541"/>
    <lineage>
        <taxon>Eukaryota</taxon>
        <taxon>Metazoa</taxon>
        <taxon>Chordata</taxon>
        <taxon>Craniata</taxon>
        <taxon>Vertebrata</taxon>
        <taxon>Euteleostomi</taxon>
        <taxon>Mammalia</taxon>
        <taxon>Eutheria</taxon>
        <taxon>Euarchontoglires</taxon>
        <taxon>Primates</taxon>
        <taxon>Haplorrhini</taxon>
        <taxon>Catarrhini</taxon>
        <taxon>Cercopithecidae</taxon>
        <taxon>Cercopithecinae</taxon>
        <taxon>Macaca</taxon>
    </lineage>
</organism>
<keyword evidence="3 14" id="KW-0812">Transmembrane</keyword>
<evidence type="ECO:0000256" key="10">
    <source>
        <dbReference type="ARBA" id="ARBA00038108"/>
    </source>
</evidence>
<proteinExistence type="inferred from homology"/>
<reference evidence="17" key="2">
    <citation type="submission" date="2025-08" db="UniProtKB">
        <authorList>
            <consortium name="Ensembl"/>
        </authorList>
    </citation>
    <scope>IDENTIFICATION</scope>
</reference>
<dbReference type="GeneTree" id="ENSGT00390000008296"/>
<evidence type="ECO:0000256" key="1">
    <source>
        <dbReference type="ARBA" id="ARBA00004115"/>
    </source>
</evidence>
<evidence type="ECO:0000313" key="18">
    <source>
        <dbReference type="Proteomes" id="UP000233100"/>
    </source>
</evidence>
<sequence>MAAPVPALRILLLLLLLLPPPPGAHGEVCTASHGLSLFPESCPDFCCGTCYDQYCCSDVLKKFVWTKERCAVPEARFGATLAVGLTIFVLSVVAIIICFTCSCCCLYKTCRRPRPSKCAAQLPWTKLPGLPHHATSARDASSTLPNAVPTTLPGPTHGPAGLPRDPGWRSSRALPCQPASLQPGLRGCPEGGPLSVLRPLWLPLGYVVCEWCAGTVPYVPAVLCVSCLYMWLPLMLTRWGMILARVGWDQDFVLFLT</sequence>
<evidence type="ECO:0000256" key="14">
    <source>
        <dbReference type="SAM" id="Phobius"/>
    </source>
</evidence>
<evidence type="ECO:0000256" key="6">
    <source>
        <dbReference type="ARBA" id="ARBA00022989"/>
    </source>
</evidence>
<dbReference type="AlphaFoldDB" id="A0A7N9CM77"/>
<evidence type="ECO:0000256" key="2">
    <source>
        <dbReference type="ARBA" id="ARBA00004126"/>
    </source>
</evidence>
<keyword evidence="8" id="KW-0539">Nucleus</keyword>
<evidence type="ECO:0000256" key="5">
    <source>
        <dbReference type="ARBA" id="ARBA00022824"/>
    </source>
</evidence>
<keyword evidence="5" id="KW-0256">Endoplasmic reticulum</keyword>
<dbReference type="GO" id="GO:0005789">
    <property type="term" value="C:endoplasmic reticulum membrane"/>
    <property type="evidence" value="ECO:0007669"/>
    <property type="project" value="UniProtKB-SubCell"/>
</dbReference>
<feature type="domain" description="Shisa N-terminal" evidence="16">
    <location>
        <begin position="27"/>
        <end position="70"/>
    </location>
</feature>
<dbReference type="GO" id="GO:0031965">
    <property type="term" value="C:nuclear membrane"/>
    <property type="evidence" value="ECO:0007669"/>
    <property type="project" value="UniProtKB-SubCell"/>
</dbReference>
<dbReference type="Bgee" id="ENSMFAG00000033208">
    <property type="expression patterns" value="Expressed in lymph node and 13 other cell types or tissues"/>
</dbReference>
<keyword evidence="6 14" id="KW-1133">Transmembrane helix</keyword>
<feature type="chain" id="PRO_5031560040" description="Protein shisa-5" evidence="15">
    <location>
        <begin position="27"/>
        <end position="257"/>
    </location>
</feature>
<evidence type="ECO:0000256" key="3">
    <source>
        <dbReference type="ARBA" id="ARBA00022692"/>
    </source>
</evidence>
<keyword evidence="18" id="KW-1185">Reference proteome</keyword>
<dbReference type="Ensembl" id="ENSMFAT00000085165.1">
    <property type="protein sequence ID" value="ENSMFAP00000050769.1"/>
    <property type="gene ID" value="ENSMFAG00000033208.2"/>
</dbReference>
<evidence type="ECO:0000256" key="7">
    <source>
        <dbReference type="ARBA" id="ARBA00023136"/>
    </source>
</evidence>
<evidence type="ECO:0000256" key="9">
    <source>
        <dbReference type="ARBA" id="ARBA00037507"/>
    </source>
</evidence>
<dbReference type="GO" id="GO:0006915">
    <property type="term" value="P:apoptotic process"/>
    <property type="evidence" value="ECO:0007669"/>
    <property type="project" value="UniProtKB-KW"/>
</dbReference>
<protein>
    <recommendedName>
        <fullName evidence="11">Protein shisa-5</fullName>
    </recommendedName>
    <alternativeName>
        <fullName evidence="12">Scotin</fullName>
    </alternativeName>
</protein>
<evidence type="ECO:0000259" key="16">
    <source>
        <dbReference type="Pfam" id="PF13908"/>
    </source>
</evidence>
<dbReference type="Proteomes" id="UP000233100">
    <property type="component" value="Chromosome 2"/>
</dbReference>
<feature type="compositionally biased region" description="Polar residues" evidence="13">
    <location>
        <begin position="138"/>
        <end position="149"/>
    </location>
</feature>
<keyword evidence="15" id="KW-0732">Signal</keyword>